<gene>
    <name evidence="1" type="ORF">LCGC14_2342390</name>
</gene>
<dbReference type="EMBL" id="LAZR01033918">
    <property type="protein sequence ID" value="KKL46753.1"/>
    <property type="molecule type" value="Genomic_DNA"/>
</dbReference>
<reference evidence="1" key="1">
    <citation type="journal article" date="2015" name="Nature">
        <title>Complex archaea that bridge the gap between prokaryotes and eukaryotes.</title>
        <authorList>
            <person name="Spang A."/>
            <person name="Saw J.H."/>
            <person name="Jorgensen S.L."/>
            <person name="Zaremba-Niedzwiedzka K."/>
            <person name="Martijn J."/>
            <person name="Lind A.E."/>
            <person name="van Eijk R."/>
            <person name="Schleper C."/>
            <person name="Guy L."/>
            <person name="Ettema T.J."/>
        </authorList>
    </citation>
    <scope>NUCLEOTIDE SEQUENCE</scope>
</reference>
<accession>A0A0F9CBL1</accession>
<dbReference type="AlphaFoldDB" id="A0A0F9CBL1"/>
<evidence type="ECO:0000313" key="1">
    <source>
        <dbReference type="EMBL" id="KKL46753.1"/>
    </source>
</evidence>
<protein>
    <submittedName>
        <fullName evidence="1">Uncharacterized protein</fullName>
    </submittedName>
</protein>
<name>A0A0F9CBL1_9ZZZZ</name>
<sequence length="89" mass="9670">MIQSYMNRFIDVILGTTGALLFTVEMQAIPESGSIFTYTPLSGPDVKYRVDDIDIKVTKVQTDDPGPIPDPPSIGFAARITVEVSVVIP</sequence>
<comment type="caution">
    <text evidence="1">The sequence shown here is derived from an EMBL/GenBank/DDBJ whole genome shotgun (WGS) entry which is preliminary data.</text>
</comment>
<proteinExistence type="predicted"/>
<organism evidence="1">
    <name type="scientific">marine sediment metagenome</name>
    <dbReference type="NCBI Taxonomy" id="412755"/>
    <lineage>
        <taxon>unclassified sequences</taxon>
        <taxon>metagenomes</taxon>
        <taxon>ecological metagenomes</taxon>
    </lineage>
</organism>